<organism evidence="1 2">
    <name type="scientific">Hygrophoropsis aurantiaca</name>
    <dbReference type="NCBI Taxonomy" id="72124"/>
    <lineage>
        <taxon>Eukaryota</taxon>
        <taxon>Fungi</taxon>
        <taxon>Dikarya</taxon>
        <taxon>Basidiomycota</taxon>
        <taxon>Agaricomycotina</taxon>
        <taxon>Agaricomycetes</taxon>
        <taxon>Agaricomycetidae</taxon>
        <taxon>Boletales</taxon>
        <taxon>Coniophorineae</taxon>
        <taxon>Hygrophoropsidaceae</taxon>
        <taxon>Hygrophoropsis</taxon>
    </lineage>
</organism>
<comment type="caution">
    <text evidence="1">The sequence shown here is derived from an EMBL/GenBank/DDBJ whole genome shotgun (WGS) entry which is preliminary data.</text>
</comment>
<sequence>MNQYLFQHPIAAPVLSMQAWSNSEGLLPAHHPSFVMQKTASTVRGPINFLPADVLLYIFHIAVHDGSLTAFEKSNKAVDLSHVCLGWRDLAINAPTLWTNIAIRVDSNVTPHKFRTLQRAPYFVMRALKLAFSVTLDLRSTRRLDPLMSEMLETPTLSLATSVVMDFLIPVLKCIKSLVIVSDLFATTYLATYRLLPHPMPLLERWEIKQGGAYRTFQSVSTPDETQPFGYVNPQNFPRLRNLTLTGANTNWRDWRFSSLTSLKIQYLPIGDRPTFSALRSMLQLNGHSLREFTIQGALPMRAEPWSPFIPCSEGELITLPHLRSLTLGYAHPIEALSFLHAVNLPGLKSLALLDIARALEDDRCAAYVGNRVPMQLVGDANHPQFDATFFIDTMCKHFSLPLAQIEYLELSHVMFHPLTESGYYEYQSHCLCRISQMMDGTDLAELPIQELLVAPLRLLLSMPNVLMLALHDPDPAVVAALNLGLPNPSAHMQPQSGSNIVKHKPWVYPLPKLAVLSLTEVYDFHVLTDFLGQRTQNVKEGHINMLRHLDLSVNAERSELEVAYREAEADMSIITMHHKIIIR</sequence>
<gene>
    <name evidence="1" type="ORF">BJ138DRAFT_749626</name>
</gene>
<reference evidence="1" key="1">
    <citation type="journal article" date="2021" name="New Phytol.">
        <title>Evolutionary innovations through gain and loss of genes in the ectomycorrhizal Boletales.</title>
        <authorList>
            <person name="Wu G."/>
            <person name="Miyauchi S."/>
            <person name="Morin E."/>
            <person name="Kuo A."/>
            <person name="Drula E."/>
            <person name="Varga T."/>
            <person name="Kohler A."/>
            <person name="Feng B."/>
            <person name="Cao Y."/>
            <person name="Lipzen A."/>
            <person name="Daum C."/>
            <person name="Hundley H."/>
            <person name="Pangilinan J."/>
            <person name="Johnson J."/>
            <person name="Barry K."/>
            <person name="LaButti K."/>
            <person name="Ng V."/>
            <person name="Ahrendt S."/>
            <person name="Min B."/>
            <person name="Choi I.G."/>
            <person name="Park H."/>
            <person name="Plett J.M."/>
            <person name="Magnuson J."/>
            <person name="Spatafora J.W."/>
            <person name="Nagy L.G."/>
            <person name="Henrissat B."/>
            <person name="Grigoriev I.V."/>
            <person name="Yang Z.L."/>
            <person name="Xu J."/>
            <person name="Martin F.M."/>
        </authorList>
    </citation>
    <scope>NUCLEOTIDE SEQUENCE</scope>
    <source>
        <strain evidence="1">ATCC 28755</strain>
    </source>
</reference>
<dbReference type="EMBL" id="MU267646">
    <property type="protein sequence ID" value="KAH7912663.1"/>
    <property type="molecule type" value="Genomic_DNA"/>
</dbReference>
<evidence type="ECO:0000313" key="1">
    <source>
        <dbReference type="EMBL" id="KAH7912663.1"/>
    </source>
</evidence>
<name>A0ACB8AI46_9AGAM</name>
<keyword evidence="2" id="KW-1185">Reference proteome</keyword>
<evidence type="ECO:0000313" key="2">
    <source>
        <dbReference type="Proteomes" id="UP000790377"/>
    </source>
</evidence>
<dbReference type="Proteomes" id="UP000790377">
    <property type="component" value="Unassembled WGS sequence"/>
</dbReference>
<protein>
    <submittedName>
        <fullName evidence="1">Uncharacterized protein</fullName>
    </submittedName>
</protein>
<proteinExistence type="predicted"/>
<accession>A0ACB8AI46</accession>